<dbReference type="GO" id="GO:1903806">
    <property type="term" value="P:L-isoleucine import across plasma membrane"/>
    <property type="evidence" value="ECO:0007669"/>
    <property type="project" value="TreeGrafter"/>
</dbReference>
<evidence type="ECO:0000256" key="8">
    <source>
        <dbReference type="ARBA" id="ARBA00023136"/>
    </source>
</evidence>
<evidence type="ECO:0000256" key="9">
    <source>
        <dbReference type="ARBA" id="ARBA00037998"/>
    </source>
</evidence>
<dbReference type="GO" id="GO:0015188">
    <property type="term" value="F:L-isoleucine transmembrane transporter activity"/>
    <property type="evidence" value="ECO:0007669"/>
    <property type="project" value="TreeGrafter"/>
</dbReference>
<evidence type="ECO:0000256" key="6">
    <source>
        <dbReference type="ARBA" id="ARBA00022970"/>
    </source>
</evidence>
<keyword evidence="6" id="KW-0029">Amino-acid transport</keyword>
<keyword evidence="7 10" id="KW-1133">Transmembrane helix</keyword>
<sequence>MRLRPALCLVLLVVALFGAGSTAVAAASTVGTAALTARGDDPETVKVTGKLVNRDDTGSTPVGGGKVTVTGASGAEYSATSRPDGGFSVEVPFEVGPLSIELDERSLPDGVTLREGGRNPITRTVSGTLPLTVTFVLGKGDRQTMSWADQIPQSLFNGLYFGLIISLGALGLSLIFATTRLTNFAHGEMVTFGALVTYALNVTGIDIWLAGLLAAGLAGVFGFAQDRFFWRPIRRRGTGVLAMMIISIGVQFILRNVYQFFTGGRTETYRQYTTPEGHRLGPITYSVRDVVCVAIALVLVVGVTIALRRTRLGRATRAVADNAALAATTGINVNRVITTVWSVGALLAATCGLLLGFSQAVKFDLGALQLLVMFAAITVGGLGSVWGAVLGSLLVGTLIEMSTLVIPSELKMAAALFLLIGVLLVRPQGLLGRAQRIG</sequence>
<comment type="similarity">
    <text evidence="9">Belongs to the binding-protein-dependent transport system permease family. LivHM subfamily.</text>
</comment>
<dbReference type="GO" id="GO:0015192">
    <property type="term" value="F:L-phenylalanine transmembrane transporter activity"/>
    <property type="evidence" value="ECO:0007669"/>
    <property type="project" value="TreeGrafter"/>
</dbReference>
<dbReference type="EMBL" id="JACHJB010000001">
    <property type="protein sequence ID" value="MBB6343554.1"/>
    <property type="molecule type" value="Genomic_DNA"/>
</dbReference>
<evidence type="ECO:0000256" key="5">
    <source>
        <dbReference type="ARBA" id="ARBA00022692"/>
    </source>
</evidence>
<feature type="transmembrane region" description="Helical" evidence="10">
    <location>
        <begin position="158"/>
        <end position="177"/>
    </location>
</feature>
<dbReference type="PANTHER" id="PTHR11795:SF371">
    <property type="entry name" value="HIGH-AFFINITY BRANCHED-CHAIN AMINO ACID TRANSPORT SYSTEM PERMEASE PROTEIN LIVH"/>
    <property type="match status" value="1"/>
</dbReference>
<keyword evidence="11" id="KW-0732">Signal</keyword>
<reference evidence="12 13" key="1">
    <citation type="submission" date="2020-08" db="EMBL/GenBank/DDBJ databases">
        <title>Sequencing the genomes of 1000 actinobacteria strains.</title>
        <authorList>
            <person name="Klenk H.-P."/>
        </authorList>
    </citation>
    <scope>NUCLEOTIDE SEQUENCE [LARGE SCALE GENOMIC DNA]</scope>
    <source>
        <strain evidence="12 13">DSM 45913</strain>
    </source>
</reference>
<feature type="transmembrane region" description="Helical" evidence="10">
    <location>
        <begin position="370"/>
        <end position="398"/>
    </location>
</feature>
<feature type="transmembrane region" description="Helical" evidence="10">
    <location>
        <begin position="207"/>
        <end position="224"/>
    </location>
</feature>
<dbReference type="CDD" id="cd06582">
    <property type="entry name" value="TM_PBP1_LivH_like"/>
    <property type="match status" value="1"/>
</dbReference>
<dbReference type="GO" id="GO:0005886">
    <property type="term" value="C:plasma membrane"/>
    <property type="evidence" value="ECO:0007669"/>
    <property type="project" value="UniProtKB-SubCell"/>
</dbReference>
<dbReference type="GO" id="GO:0015190">
    <property type="term" value="F:L-leucine transmembrane transporter activity"/>
    <property type="evidence" value="ECO:0007669"/>
    <property type="project" value="TreeGrafter"/>
</dbReference>
<evidence type="ECO:0000313" key="13">
    <source>
        <dbReference type="Proteomes" id="UP000583800"/>
    </source>
</evidence>
<organism evidence="12 13">
    <name type="scientific">Nonomuraea muscovyensis</name>
    <dbReference type="NCBI Taxonomy" id="1124761"/>
    <lineage>
        <taxon>Bacteria</taxon>
        <taxon>Bacillati</taxon>
        <taxon>Actinomycetota</taxon>
        <taxon>Actinomycetes</taxon>
        <taxon>Streptosporangiales</taxon>
        <taxon>Streptosporangiaceae</taxon>
        <taxon>Nonomuraea</taxon>
    </lineage>
</organism>
<evidence type="ECO:0000256" key="10">
    <source>
        <dbReference type="SAM" id="Phobius"/>
    </source>
</evidence>
<keyword evidence="8 10" id="KW-0472">Membrane</keyword>
<feature type="transmembrane region" description="Helical" evidence="10">
    <location>
        <begin position="184"/>
        <end position="201"/>
    </location>
</feature>
<keyword evidence="13" id="KW-1185">Reference proteome</keyword>
<feature type="transmembrane region" description="Helical" evidence="10">
    <location>
        <begin position="336"/>
        <end position="358"/>
    </location>
</feature>
<dbReference type="AlphaFoldDB" id="A0A7X0BVA2"/>
<dbReference type="GO" id="GO:0005304">
    <property type="term" value="F:L-valine transmembrane transporter activity"/>
    <property type="evidence" value="ECO:0007669"/>
    <property type="project" value="TreeGrafter"/>
</dbReference>
<accession>A0A7X0BVA2</accession>
<evidence type="ECO:0000256" key="7">
    <source>
        <dbReference type="ARBA" id="ARBA00022989"/>
    </source>
</evidence>
<evidence type="ECO:0000256" key="4">
    <source>
        <dbReference type="ARBA" id="ARBA00022519"/>
    </source>
</evidence>
<comment type="subcellular location">
    <subcellularLocation>
        <location evidence="1">Cell membrane</location>
        <topology evidence="1">Multi-pass membrane protein</topology>
    </subcellularLocation>
</comment>
<feature type="chain" id="PRO_5031200174" evidence="11">
    <location>
        <begin position="27"/>
        <end position="438"/>
    </location>
</feature>
<evidence type="ECO:0000256" key="2">
    <source>
        <dbReference type="ARBA" id="ARBA00022448"/>
    </source>
</evidence>
<feature type="transmembrane region" description="Helical" evidence="10">
    <location>
        <begin position="410"/>
        <end position="429"/>
    </location>
</feature>
<keyword evidence="3" id="KW-1003">Cell membrane</keyword>
<gene>
    <name evidence="12" type="ORF">FHU36_000063</name>
</gene>
<name>A0A7X0BVA2_9ACTN</name>
<feature type="transmembrane region" description="Helical" evidence="10">
    <location>
        <begin position="236"/>
        <end position="254"/>
    </location>
</feature>
<evidence type="ECO:0000256" key="3">
    <source>
        <dbReference type="ARBA" id="ARBA00022475"/>
    </source>
</evidence>
<dbReference type="GO" id="GO:0015808">
    <property type="term" value="P:L-alanine transport"/>
    <property type="evidence" value="ECO:0007669"/>
    <property type="project" value="TreeGrafter"/>
</dbReference>
<protein>
    <submittedName>
        <fullName evidence="12">Branched-chain amino acid transport system permease protein</fullName>
    </submittedName>
</protein>
<comment type="caution">
    <text evidence="12">The sequence shown here is derived from an EMBL/GenBank/DDBJ whole genome shotgun (WGS) entry which is preliminary data.</text>
</comment>
<dbReference type="RefSeq" id="WP_185081806.1">
    <property type="nucleotide sequence ID" value="NZ_JACHJB010000001.1"/>
</dbReference>
<evidence type="ECO:0000256" key="11">
    <source>
        <dbReference type="SAM" id="SignalP"/>
    </source>
</evidence>
<dbReference type="Proteomes" id="UP000583800">
    <property type="component" value="Unassembled WGS sequence"/>
</dbReference>
<dbReference type="PANTHER" id="PTHR11795">
    <property type="entry name" value="BRANCHED-CHAIN AMINO ACID TRANSPORT SYSTEM PERMEASE PROTEIN LIVH"/>
    <property type="match status" value="1"/>
</dbReference>
<dbReference type="Pfam" id="PF02653">
    <property type="entry name" value="BPD_transp_2"/>
    <property type="match status" value="1"/>
</dbReference>
<feature type="transmembrane region" description="Helical" evidence="10">
    <location>
        <begin position="285"/>
        <end position="307"/>
    </location>
</feature>
<feature type="signal peptide" evidence="11">
    <location>
        <begin position="1"/>
        <end position="26"/>
    </location>
</feature>
<dbReference type="InterPro" id="IPR001851">
    <property type="entry name" value="ABC_transp_permease"/>
</dbReference>
<keyword evidence="2" id="KW-0813">Transport</keyword>
<evidence type="ECO:0000313" key="12">
    <source>
        <dbReference type="EMBL" id="MBB6343554.1"/>
    </source>
</evidence>
<dbReference type="InterPro" id="IPR052157">
    <property type="entry name" value="BCAA_transport_permease"/>
</dbReference>
<dbReference type="GO" id="GO:0042941">
    <property type="term" value="P:D-alanine transmembrane transport"/>
    <property type="evidence" value="ECO:0007669"/>
    <property type="project" value="TreeGrafter"/>
</dbReference>
<evidence type="ECO:0000256" key="1">
    <source>
        <dbReference type="ARBA" id="ARBA00004651"/>
    </source>
</evidence>
<proteinExistence type="inferred from homology"/>
<keyword evidence="4" id="KW-0997">Cell inner membrane</keyword>
<keyword evidence="5 10" id="KW-0812">Transmembrane</keyword>